<reference evidence="1" key="1">
    <citation type="submission" date="2021-06" db="EMBL/GenBank/DDBJ databases">
        <authorList>
            <person name="Kallberg Y."/>
            <person name="Tangrot J."/>
            <person name="Rosling A."/>
        </authorList>
    </citation>
    <scope>NUCLEOTIDE SEQUENCE</scope>
    <source>
        <strain evidence="1">MA453B</strain>
    </source>
</reference>
<evidence type="ECO:0000313" key="2">
    <source>
        <dbReference type="Proteomes" id="UP000789405"/>
    </source>
</evidence>
<keyword evidence="2" id="KW-1185">Reference proteome</keyword>
<dbReference type="Proteomes" id="UP000789405">
    <property type="component" value="Unassembled WGS sequence"/>
</dbReference>
<accession>A0A9N9P6R0</accession>
<dbReference type="AlphaFoldDB" id="A0A9N9P6R0"/>
<gene>
    <name evidence="1" type="ORF">DERYTH_LOCUS25092</name>
</gene>
<comment type="caution">
    <text evidence="1">The sequence shown here is derived from an EMBL/GenBank/DDBJ whole genome shotgun (WGS) entry which is preliminary data.</text>
</comment>
<feature type="non-terminal residue" evidence="1">
    <location>
        <position position="57"/>
    </location>
</feature>
<evidence type="ECO:0000313" key="1">
    <source>
        <dbReference type="EMBL" id="CAG8809398.1"/>
    </source>
</evidence>
<sequence length="57" mass="6886">QWNNKYPFIYEANQSVWKSILNNSRYKPDKAIILNNNKECEYELNLEDNYLNSVDNN</sequence>
<feature type="non-terminal residue" evidence="1">
    <location>
        <position position="1"/>
    </location>
</feature>
<protein>
    <submittedName>
        <fullName evidence="1">5181_t:CDS:1</fullName>
    </submittedName>
</protein>
<organism evidence="1 2">
    <name type="scientific">Dentiscutata erythropus</name>
    <dbReference type="NCBI Taxonomy" id="1348616"/>
    <lineage>
        <taxon>Eukaryota</taxon>
        <taxon>Fungi</taxon>
        <taxon>Fungi incertae sedis</taxon>
        <taxon>Mucoromycota</taxon>
        <taxon>Glomeromycotina</taxon>
        <taxon>Glomeromycetes</taxon>
        <taxon>Diversisporales</taxon>
        <taxon>Gigasporaceae</taxon>
        <taxon>Dentiscutata</taxon>
    </lineage>
</organism>
<proteinExistence type="predicted"/>
<dbReference type="EMBL" id="CAJVPY010045045">
    <property type="protein sequence ID" value="CAG8809398.1"/>
    <property type="molecule type" value="Genomic_DNA"/>
</dbReference>
<name>A0A9N9P6R0_9GLOM</name>